<gene>
    <name evidence="8" type="ORF">mxan5595</name>
</gene>
<name>Q1A7N2_MYXXA</name>
<dbReference type="FunFam" id="3.30.1490.20:FF:000003">
    <property type="entry name" value="acetyl-CoA carboxylase isoform X1"/>
    <property type="match status" value="1"/>
</dbReference>
<keyword evidence="2 5" id="KW-0547">Nucleotide-binding</keyword>
<keyword evidence="3 5" id="KW-0067">ATP-binding</keyword>
<dbReference type="InterPro" id="IPR005479">
    <property type="entry name" value="CPAse_ATP-bd"/>
</dbReference>
<dbReference type="Gene3D" id="3.30.470.20">
    <property type="entry name" value="ATP-grasp fold, B domain"/>
    <property type="match status" value="1"/>
</dbReference>
<proteinExistence type="predicted"/>
<organism evidence="8">
    <name type="scientific">Myxococcus xanthus</name>
    <dbReference type="NCBI Taxonomy" id="34"/>
    <lineage>
        <taxon>Bacteria</taxon>
        <taxon>Pseudomonadati</taxon>
        <taxon>Myxococcota</taxon>
        <taxon>Myxococcia</taxon>
        <taxon>Myxococcales</taxon>
        <taxon>Cystobacterineae</taxon>
        <taxon>Myxococcaceae</taxon>
        <taxon>Myxococcus</taxon>
    </lineage>
</organism>
<dbReference type="InterPro" id="IPR050856">
    <property type="entry name" value="Biotin_carboxylase_complex"/>
</dbReference>
<sequence length="472" mass="50961">MSWEGARVRFAALSHPHPRGFAMFQKLLIANRGEIARRIGVVARGMGLKTVAVYSDADAELPFVKEADEAVRIGPAPAKDSYLNTAAILEAAKQTGAQAIHPGYGFLSENGEFAQACADAGLIFVGPPPEAMARMKDKSQARKLVSAAGVPVVPGSEGVVPDVASALAEAERIGYPVLVKAASGGGGIGMAVARNAAEMEKVYRQCTDRAKAAFGKEGVYVERYFPAPRHIEVQILGDQHGHLIHCLERECSIQRRHQKVVEEAPSVLFADGRNPELAQKLFTAAVAAAKAFGYANAGTVEFLYSDGEVYFIEMNARLQVEHPVTELTTGLDLIGWQLRIAAGERLTVKQEDVKRRGAALEFRIYAEDPVKFFPSPGPLKVFQPPTGEGVRLDAGYGEGNTVTPNYDPMIAKLIVTGETRAQAIERSVTALQSFRIEGIKTNIPLHLRIVQDAAFQAGELDTNFLEHHAKPA</sequence>
<dbReference type="FunFam" id="3.40.50.20:FF:000010">
    <property type="entry name" value="Propionyl-CoA carboxylase subunit alpha"/>
    <property type="match status" value="1"/>
</dbReference>
<dbReference type="SMART" id="SM00878">
    <property type="entry name" value="Biotin_carb_C"/>
    <property type="match status" value="1"/>
</dbReference>
<dbReference type="PANTHER" id="PTHR18866">
    <property type="entry name" value="CARBOXYLASE:PYRUVATE/ACETYL-COA/PROPIONYL-COA CARBOXYLASE"/>
    <property type="match status" value="1"/>
</dbReference>
<evidence type="ECO:0000256" key="3">
    <source>
        <dbReference type="ARBA" id="ARBA00022840"/>
    </source>
</evidence>
<dbReference type="SUPFAM" id="SSF51246">
    <property type="entry name" value="Rudiment single hybrid motif"/>
    <property type="match status" value="1"/>
</dbReference>
<evidence type="ECO:0000256" key="4">
    <source>
        <dbReference type="ARBA" id="ARBA00023267"/>
    </source>
</evidence>
<dbReference type="NCBIfam" id="NF006367">
    <property type="entry name" value="PRK08591.1"/>
    <property type="match status" value="1"/>
</dbReference>
<dbReference type="Pfam" id="PF00289">
    <property type="entry name" value="Biotin_carb_N"/>
    <property type="match status" value="1"/>
</dbReference>
<evidence type="ECO:0000256" key="2">
    <source>
        <dbReference type="ARBA" id="ARBA00022741"/>
    </source>
</evidence>
<dbReference type="InterPro" id="IPR011761">
    <property type="entry name" value="ATP-grasp"/>
</dbReference>
<dbReference type="SUPFAM" id="SSF52440">
    <property type="entry name" value="PreATP-grasp domain"/>
    <property type="match status" value="1"/>
</dbReference>
<dbReference type="InterPro" id="IPR011054">
    <property type="entry name" value="Rudment_hybrid_motif"/>
</dbReference>
<dbReference type="InterPro" id="IPR016185">
    <property type="entry name" value="PreATP-grasp_dom_sf"/>
</dbReference>
<dbReference type="AlphaFoldDB" id="Q1A7N2"/>
<dbReference type="PROSITE" id="PS50979">
    <property type="entry name" value="BC"/>
    <property type="match status" value="1"/>
</dbReference>
<evidence type="ECO:0000313" key="8">
    <source>
        <dbReference type="EMBL" id="ABB84526.1"/>
    </source>
</evidence>
<dbReference type="GO" id="GO:0016874">
    <property type="term" value="F:ligase activity"/>
    <property type="evidence" value="ECO:0007669"/>
    <property type="project" value="UniProtKB-KW"/>
</dbReference>
<accession>Q1A7N2</accession>
<protein>
    <recommendedName>
        <fullName evidence="9">Biotin carboxylase</fullName>
    </recommendedName>
</protein>
<dbReference type="InterPro" id="IPR005481">
    <property type="entry name" value="BC-like_N"/>
</dbReference>
<dbReference type="PANTHER" id="PTHR18866:SF33">
    <property type="entry name" value="METHYLCROTONOYL-COA CARBOXYLASE SUBUNIT ALPHA, MITOCHONDRIAL-RELATED"/>
    <property type="match status" value="1"/>
</dbReference>
<keyword evidence="1" id="KW-0436">Ligase</keyword>
<dbReference type="InterPro" id="IPR011764">
    <property type="entry name" value="Biotin_carboxylation_dom"/>
</dbReference>
<dbReference type="Pfam" id="PF02786">
    <property type="entry name" value="CPSase_L_D2"/>
    <property type="match status" value="1"/>
</dbReference>
<dbReference type="GO" id="GO:0046872">
    <property type="term" value="F:metal ion binding"/>
    <property type="evidence" value="ECO:0007669"/>
    <property type="project" value="InterPro"/>
</dbReference>
<evidence type="ECO:0000259" key="7">
    <source>
        <dbReference type="PROSITE" id="PS50979"/>
    </source>
</evidence>
<dbReference type="Pfam" id="PF02785">
    <property type="entry name" value="Biotin_carb_C"/>
    <property type="match status" value="1"/>
</dbReference>
<dbReference type="SUPFAM" id="SSF56059">
    <property type="entry name" value="Glutathione synthetase ATP-binding domain-like"/>
    <property type="match status" value="1"/>
</dbReference>
<evidence type="ECO:0000256" key="1">
    <source>
        <dbReference type="ARBA" id="ARBA00022598"/>
    </source>
</evidence>
<dbReference type="InterPro" id="IPR005482">
    <property type="entry name" value="Biotin_COase_C"/>
</dbReference>
<evidence type="ECO:0000256" key="5">
    <source>
        <dbReference type="PROSITE-ProRule" id="PRU00409"/>
    </source>
</evidence>
<reference evidence="8" key="1">
    <citation type="journal article" date="2006" name="J. Bacteriol.">
        <title>The orphan response regulator DigR is required for synthesis of extracellular matrix fibrils in Myxococcus xanthus.</title>
        <authorList>
            <person name="Overgaard M."/>
            <person name="Wegener-Feldbrugge S."/>
            <person name="Sogaard-Andersen L."/>
        </authorList>
    </citation>
    <scope>NUCLEOTIDE SEQUENCE</scope>
</reference>
<evidence type="ECO:0008006" key="9">
    <source>
        <dbReference type="Google" id="ProtNLM"/>
    </source>
</evidence>
<dbReference type="PROSITE" id="PS50975">
    <property type="entry name" value="ATP_GRASP"/>
    <property type="match status" value="1"/>
</dbReference>
<dbReference type="EMBL" id="DQ272385">
    <property type="protein sequence ID" value="ABB84526.1"/>
    <property type="molecule type" value="Genomic_DNA"/>
</dbReference>
<keyword evidence="4" id="KW-0092">Biotin</keyword>
<evidence type="ECO:0000259" key="6">
    <source>
        <dbReference type="PROSITE" id="PS50975"/>
    </source>
</evidence>
<dbReference type="PROSITE" id="PS00866">
    <property type="entry name" value="CPSASE_1"/>
    <property type="match status" value="1"/>
</dbReference>
<feature type="domain" description="ATP-grasp" evidence="6">
    <location>
        <begin position="142"/>
        <end position="342"/>
    </location>
</feature>
<feature type="domain" description="Biotin carboxylation" evidence="7">
    <location>
        <begin position="23"/>
        <end position="470"/>
    </location>
</feature>
<dbReference type="GO" id="GO:0005524">
    <property type="term" value="F:ATP binding"/>
    <property type="evidence" value="ECO:0007669"/>
    <property type="project" value="UniProtKB-UniRule"/>
</dbReference>
<dbReference type="PROSITE" id="PS00867">
    <property type="entry name" value="CPSASE_2"/>
    <property type="match status" value="1"/>
</dbReference>